<accession>A0A7J5ZT32</accession>
<comment type="caution">
    <text evidence="2">The sequence shown here is derived from an EMBL/GenBank/DDBJ whole genome shotgun (WGS) entry which is preliminary data.</text>
</comment>
<evidence type="ECO:0000256" key="1">
    <source>
        <dbReference type="SAM" id="MobiDB-lite"/>
    </source>
</evidence>
<dbReference type="AlphaFoldDB" id="A0A7J5ZT32"/>
<dbReference type="EMBL" id="JAAGNN010000023">
    <property type="protein sequence ID" value="KAF4073690.1"/>
    <property type="molecule type" value="Genomic_DNA"/>
</dbReference>
<dbReference type="Proteomes" id="UP000593565">
    <property type="component" value="Unassembled WGS sequence"/>
</dbReference>
<evidence type="ECO:0000313" key="3">
    <source>
        <dbReference type="Proteomes" id="UP000593565"/>
    </source>
</evidence>
<sequence>MSVDVNESDHSAPRGSSHYSSLRRDVANPPRCQIAPDSSRDTPLQIRQKKKKKTPVNIPRVNFDVGVLRDAQKHRQSVCNRSGERVARLRTVSNREGSPVENLATLAALAKGLSECSRAKRLFRGKRPTGHFTRMELSRFTAVRVTFST</sequence>
<keyword evidence="3" id="KW-1185">Reference proteome</keyword>
<name>A0A7J5ZT32_AMEME</name>
<reference evidence="2 3" key="1">
    <citation type="submission" date="2020-02" db="EMBL/GenBank/DDBJ databases">
        <title>A chromosome-scale genome assembly of the black bullhead catfish (Ameiurus melas).</title>
        <authorList>
            <person name="Wen M."/>
            <person name="Zham M."/>
            <person name="Cabau C."/>
            <person name="Klopp C."/>
            <person name="Donnadieu C."/>
            <person name="Roques C."/>
            <person name="Bouchez O."/>
            <person name="Lampietro C."/>
            <person name="Jouanno E."/>
            <person name="Herpin A."/>
            <person name="Louis A."/>
            <person name="Berthelot C."/>
            <person name="Parey E."/>
            <person name="Roest-Crollius H."/>
            <person name="Braasch I."/>
            <person name="Postlethwait J."/>
            <person name="Robinson-Rechavi M."/>
            <person name="Echchiki A."/>
            <person name="Begum T."/>
            <person name="Montfort J."/>
            <person name="Schartl M."/>
            <person name="Bobe J."/>
            <person name="Guiguen Y."/>
        </authorList>
    </citation>
    <scope>NUCLEOTIDE SEQUENCE [LARGE SCALE GENOMIC DNA]</scope>
    <source>
        <strain evidence="2">M_S1</strain>
        <tissue evidence="2">Blood</tissue>
    </source>
</reference>
<organism evidence="2 3">
    <name type="scientific">Ameiurus melas</name>
    <name type="common">Black bullhead</name>
    <name type="synonym">Silurus melas</name>
    <dbReference type="NCBI Taxonomy" id="219545"/>
    <lineage>
        <taxon>Eukaryota</taxon>
        <taxon>Metazoa</taxon>
        <taxon>Chordata</taxon>
        <taxon>Craniata</taxon>
        <taxon>Vertebrata</taxon>
        <taxon>Euteleostomi</taxon>
        <taxon>Actinopterygii</taxon>
        <taxon>Neopterygii</taxon>
        <taxon>Teleostei</taxon>
        <taxon>Ostariophysi</taxon>
        <taxon>Siluriformes</taxon>
        <taxon>Ictaluridae</taxon>
        <taxon>Ameiurus</taxon>
    </lineage>
</organism>
<feature type="region of interest" description="Disordered" evidence="1">
    <location>
        <begin position="1"/>
        <end position="54"/>
    </location>
</feature>
<evidence type="ECO:0000313" key="2">
    <source>
        <dbReference type="EMBL" id="KAF4073690.1"/>
    </source>
</evidence>
<gene>
    <name evidence="2" type="ORF">AMELA_G00246220</name>
</gene>
<proteinExistence type="predicted"/>
<protein>
    <submittedName>
        <fullName evidence="2">Uncharacterized protein</fullName>
    </submittedName>
</protein>